<dbReference type="RefSeq" id="XP_637167.1">
    <property type="nucleotide sequence ID" value="XM_632075.1"/>
</dbReference>
<dbReference type="EMBL" id="AAFI02000102">
    <property type="protein sequence ID" value="EAL63662.1"/>
    <property type="molecule type" value="Genomic_DNA"/>
</dbReference>
<dbReference type="PaxDb" id="44689-DDB0187508"/>
<accession>Q54K88</accession>
<name>Q54K88_DICDI</name>
<dbReference type="KEGG" id="ddi:DDB_G0287525"/>
<proteinExistence type="predicted"/>
<dbReference type="VEuPathDB" id="AmoebaDB:DDB_G0287525"/>
<dbReference type="HOGENOM" id="CLU_2532202_0_0_1"/>
<evidence type="ECO:0000313" key="2">
    <source>
        <dbReference type="Proteomes" id="UP000002195"/>
    </source>
</evidence>
<gene>
    <name evidence="1" type="ORF">DDB_G0287525</name>
</gene>
<dbReference type="GeneID" id="8626168"/>
<organism evidence="1 2">
    <name type="scientific">Dictyostelium discoideum</name>
    <name type="common">Social amoeba</name>
    <dbReference type="NCBI Taxonomy" id="44689"/>
    <lineage>
        <taxon>Eukaryota</taxon>
        <taxon>Amoebozoa</taxon>
        <taxon>Evosea</taxon>
        <taxon>Eumycetozoa</taxon>
        <taxon>Dictyostelia</taxon>
        <taxon>Dictyosteliales</taxon>
        <taxon>Dictyosteliaceae</taxon>
        <taxon>Dictyostelium</taxon>
    </lineage>
</organism>
<dbReference type="Proteomes" id="UP000002195">
    <property type="component" value="Unassembled WGS sequence"/>
</dbReference>
<keyword evidence="2" id="KW-1185">Reference proteome</keyword>
<dbReference type="dictyBase" id="DDB_G0287525"/>
<reference evidence="1 2" key="1">
    <citation type="journal article" date="2005" name="Nature">
        <title>The genome of the social amoeba Dictyostelium discoideum.</title>
        <authorList>
            <consortium name="The Dictyostelium discoideum Sequencing Consortium"/>
            <person name="Eichinger L."/>
            <person name="Pachebat J.A."/>
            <person name="Glockner G."/>
            <person name="Rajandream M.A."/>
            <person name="Sucgang R."/>
            <person name="Berriman M."/>
            <person name="Song J."/>
            <person name="Olsen R."/>
            <person name="Szafranski K."/>
            <person name="Xu Q."/>
            <person name="Tunggal B."/>
            <person name="Kummerfeld S."/>
            <person name="Madera M."/>
            <person name="Konfortov B.A."/>
            <person name="Rivero F."/>
            <person name="Bankier A.T."/>
            <person name="Lehmann R."/>
            <person name="Hamlin N."/>
            <person name="Davies R."/>
            <person name="Gaudet P."/>
            <person name="Fey P."/>
            <person name="Pilcher K."/>
            <person name="Chen G."/>
            <person name="Saunders D."/>
            <person name="Sodergren E."/>
            <person name="Davis P."/>
            <person name="Kerhornou A."/>
            <person name="Nie X."/>
            <person name="Hall N."/>
            <person name="Anjard C."/>
            <person name="Hemphill L."/>
            <person name="Bason N."/>
            <person name="Farbrother P."/>
            <person name="Desany B."/>
            <person name="Just E."/>
            <person name="Morio T."/>
            <person name="Rost R."/>
            <person name="Churcher C."/>
            <person name="Cooper J."/>
            <person name="Haydock S."/>
            <person name="van Driessche N."/>
            <person name="Cronin A."/>
            <person name="Goodhead I."/>
            <person name="Muzny D."/>
            <person name="Mourier T."/>
            <person name="Pain A."/>
            <person name="Lu M."/>
            <person name="Harper D."/>
            <person name="Lindsay R."/>
            <person name="Hauser H."/>
            <person name="James K."/>
            <person name="Quiles M."/>
            <person name="Madan Babu M."/>
            <person name="Saito T."/>
            <person name="Buchrieser C."/>
            <person name="Wardroper A."/>
            <person name="Felder M."/>
            <person name="Thangavelu M."/>
            <person name="Johnson D."/>
            <person name="Knights A."/>
            <person name="Loulseged H."/>
            <person name="Mungall K."/>
            <person name="Oliver K."/>
            <person name="Price C."/>
            <person name="Quail M.A."/>
            <person name="Urushihara H."/>
            <person name="Hernandez J."/>
            <person name="Rabbinowitsch E."/>
            <person name="Steffen D."/>
            <person name="Sanders M."/>
            <person name="Ma J."/>
            <person name="Kohara Y."/>
            <person name="Sharp S."/>
            <person name="Simmonds M."/>
            <person name="Spiegler S."/>
            <person name="Tivey A."/>
            <person name="Sugano S."/>
            <person name="White B."/>
            <person name="Walker D."/>
            <person name="Woodward J."/>
            <person name="Winckler T."/>
            <person name="Tanaka Y."/>
            <person name="Shaulsky G."/>
            <person name="Schleicher M."/>
            <person name="Weinstock G."/>
            <person name="Rosenthal A."/>
            <person name="Cox E.C."/>
            <person name="Chisholm R.L."/>
            <person name="Gibbs R."/>
            <person name="Loomis W.F."/>
            <person name="Platzer M."/>
            <person name="Kay R.R."/>
            <person name="Williams J."/>
            <person name="Dear P.H."/>
            <person name="Noegel A.A."/>
            <person name="Barrell B."/>
            <person name="Kuspa A."/>
        </authorList>
    </citation>
    <scope>NUCLEOTIDE SEQUENCE [LARGE SCALE GENOMIC DNA]</scope>
    <source>
        <strain evidence="1 2">AX4</strain>
    </source>
</reference>
<evidence type="ECO:0000313" key="1">
    <source>
        <dbReference type="EMBL" id="EAL63662.1"/>
    </source>
</evidence>
<comment type="caution">
    <text evidence="1">The sequence shown here is derived from an EMBL/GenBank/DDBJ whole genome shotgun (WGS) entry which is preliminary data.</text>
</comment>
<sequence length="84" mass="9487">MSSIELEVNSIHSVVIEKQFILIHIETKTENEISEVEIKINDKTDEIISLRKGVKYIEKNLQVSGELKIINKGPSTINLTISPL</sequence>
<dbReference type="AlphaFoldDB" id="Q54K88"/>
<protein>
    <submittedName>
        <fullName evidence="1">Uncharacterized protein</fullName>
    </submittedName>
</protein>
<dbReference type="InParanoid" id="Q54K88"/>